<sequence>MSLSQIDSPIPPVTRSVHTPTGSLLKCPECGYSIPGESLAPILPSSRFEELSSCNDPPVDLERTALEAVVREGKANLASLRQRIAAVRKTLKILFKEQTRTVKHITDAKILLSPIRRLPADVLIEIFTACLPEDPDLPDDTDSLDTQLQVAPWVLSQVCASWRQTALTWTGLWANI</sequence>
<proteinExistence type="predicted"/>
<reference evidence="3" key="1">
    <citation type="journal article" date="2017" name="Nat. Ecol. Evol.">
        <title>Genome expansion and lineage-specific genetic innovations in the forest pathogenic fungi Armillaria.</title>
        <authorList>
            <person name="Sipos G."/>
            <person name="Prasanna A.N."/>
            <person name="Walter M.C."/>
            <person name="O'Connor E."/>
            <person name="Balint B."/>
            <person name="Krizsan K."/>
            <person name="Kiss B."/>
            <person name="Hess J."/>
            <person name="Varga T."/>
            <person name="Slot J."/>
            <person name="Riley R."/>
            <person name="Boka B."/>
            <person name="Rigling D."/>
            <person name="Barry K."/>
            <person name="Lee J."/>
            <person name="Mihaltcheva S."/>
            <person name="LaButti K."/>
            <person name="Lipzen A."/>
            <person name="Waldron R."/>
            <person name="Moloney N.M."/>
            <person name="Sperisen C."/>
            <person name="Kredics L."/>
            <person name="Vagvoelgyi C."/>
            <person name="Patrignani A."/>
            <person name="Fitzpatrick D."/>
            <person name="Nagy I."/>
            <person name="Doyle S."/>
            <person name="Anderson J.B."/>
            <person name="Grigoriev I.V."/>
            <person name="Gueldener U."/>
            <person name="Muensterkoetter M."/>
            <person name="Nagy L.G."/>
        </authorList>
    </citation>
    <scope>NUCLEOTIDE SEQUENCE [LARGE SCALE GENOMIC DNA]</scope>
    <source>
        <strain evidence="3">Ar21-2</strain>
    </source>
</reference>
<feature type="non-terminal residue" evidence="2">
    <location>
        <position position="176"/>
    </location>
</feature>
<dbReference type="InParanoid" id="A0A2H3DG18"/>
<organism evidence="2 3">
    <name type="scientific">Armillaria gallica</name>
    <name type="common">Bulbous honey fungus</name>
    <name type="synonym">Armillaria bulbosa</name>
    <dbReference type="NCBI Taxonomy" id="47427"/>
    <lineage>
        <taxon>Eukaryota</taxon>
        <taxon>Fungi</taxon>
        <taxon>Dikarya</taxon>
        <taxon>Basidiomycota</taxon>
        <taxon>Agaricomycotina</taxon>
        <taxon>Agaricomycetes</taxon>
        <taxon>Agaricomycetidae</taxon>
        <taxon>Agaricales</taxon>
        <taxon>Marasmiineae</taxon>
        <taxon>Physalacriaceae</taxon>
        <taxon>Armillaria</taxon>
    </lineage>
</organism>
<feature type="coiled-coil region" evidence="1">
    <location>
        <begin position="70"/>
        <end position="97"/>
    </location>
</feature>
<name>A0A2H3DG18_ARMGA</name>
<dbReference type="EMBL" id="KZ293665">
    <property type="protein sequence ID" value="PBK90392.1"/>
    <property type="molecule type" value="Genomic_DNA"/>
</dbReference>
<dbReference type="Proteomes" id="UP000217790">
    <property type="component" value="Unassembled WGS sequence"/>
</dbReference>
<evidence type="ECO:0000313" key="2">
    <source>
        <dbReference type="EMBL" id="PBK90392.1"/>
    </source>
</evidence>
<dbReference type="OMA" id="PECGYSI"/>
<gene>
    <name evidence="2" type="ORF">ARMGADRAFT_995277</name>
</gene>
<protein>
    <recommendedName>
        <fullName evidence="4">F-box domain-containing protein</fullName>
    </recommendedName>
</protein>
<dbReference type="AlphaFoldDB" id="A0A2H3DG18"/>
<keyword evidence="3" id="KW-1185">Reference proteome</keyword>
<evidence type="ECO:0000256" key="1">
    <source>
        <dbReference type="SAM" id="Coils"/>
    </source>
</evidence>
<keyword evidence="1" id="KW-0175">Coiled coil</keyword>
<accession>A0A2H3DG18</accession>
<evidence type="ECO:0000313" key="3">
    <source>
        <dbReference type="Proteomes" id="UP000217790"/>
    </source>
</evidence>
<evidence type="ECO:0008006" key="4">
    <source>
        <dbReference type="Google" id="ProtNLM"/>
    </source>
</evidence>
<dbReference type="OrthoDB" id="3365698at2759"/>